<keyword evidence="6" id="KW-0472">Membrane</keyword>
<dbReference type="GO" id="GO:0005886">
    <property type="term" value="C:plasma membrane"/>
    <property type="evidence" value="ECO:0007669"/>
    <property type="project" value="TreeGrafter"/>
</dbReference>
<keyword evidence="4 9" id="KW-0418">Kinase</keyword>
<feature type="domain" description="Protein kinase" evidence="8">
    <location>
        <begin position="1"/>
        <end position="173"/>
    </location>
</feature>
<keyword evidence="5" id="KW-0067">ATP-binding</keyword>
<dbReference type="GO" id="GO:0012505">
    <property type="term" value="C:endomembrane system"/>
    <property type="evidence" value="ECO:0007669"/>
    <property type="project" value="UniProtKB-SubCell"/>
</dbReference>
<dbReference type="AlphaFoldDB" id="A0A6F9DC59"/>
<dbReference type="EMBL" id="LR785172">
    <property type="protein sequence ID" value="CAB3245977.1"/>
    <property type="molecule type" value="mRNA"/>
</dbReference>
<organism evidence="9">
    <name type="scientific">Phallusia mammillata</name>
    <dbReference type="NCBI Taxonomy" id="59560"/>
    <lineage>
        <taxon>Eukaryota</taxon>
        <taxon>Metazoa</taxon>
        <taxon>Chordata</taxon>
        <taxon>Tunicata</taxon>
        <taxon>Ascidiacea</taxon>
        <taxon>Phlebobranchia</taxon>
        <taxon>Ascidiidae</taxon>
        <taxon>Phallusia</taxon>
    </lineage>
</organism>
<sequence>MCCGDLLGHLKRQGENFGYVEQVTAIIQIADGMAYMESKKFIHCNLRAGNILVGQNATYKIADFGLARFIEEEEYCSKGTKIPVRYSHKSDVWSFGILLLEITTKGKRPTAGMGNAQVKQHVIDGNFPEKPNECDDVLYDIMTNCWSKTAEERPTFSILMDLLSFGLHDEPTFENEIPGTQNCTGLGPA</sequence>
<evidence type="ECO:0000256" key="1">
    <source>
        <dbReference type="ARBA" id="ARBA00004308"/>
    </source>
</evidence>
<protein>
    <submittedName>
        <fullName evidence="9">Tyrosine-protein kinase SRK3-like</fullName>
    </submittedName>
</protein>
<dbReference type="GO" id="GO:0005524">
    <property type="term" value="F:ATP binding"/>
    <property type="evidence" value="ECO:0007669"/>
    <property type="project" value="UniProtKB-KW"/>
</dbReference>
<dbReference type="SUPFAM" id="SSF56112">
    <property type="entry name" value="Protein kinase-like (PK-like)"/>
    <property type="match status" value="1"/>
</dbReference>
<dbReference type="GO" id="GO:0050793">
    <property type="term" value="P:regulation of developmental process"/>
    <property type="evidence" value="ECO:0007669"/>
    <property type="project" value="UniProtKB-ARBA"/>
</dbReference>
<dbReference type="PANTHER" id="PTHR24416:SF611">
    <property type="entry name" value="TYROSINE-PROTEIN KINASE TRANSMEMBRANE RECEPTOR ROR"/>
    <property type="match status" value="1"/>
</dbReference>
<keyword evidence="2" id="KW-0808">Transferase</keyword>
<evidence type="ECO:0000313" key="9">
    <source>
        <dbReference type="EMBL" id="CAB3245977.1"/>
    </source>
</evidence>
<evidence type="ECO:0000256" key="5">
    <source>
        <dbReference type="ARBA" id="ARBA00022840"/>
    </source>
</evidence>
<dbReference type="PANTHER" id="PTHR24416">
    <property type="entry name" value="TYROSINE-PROTEIN KINASE RECEPTOR"/>
    <property type="match status" value="1"/>
</dbReference>
<dbReference type="Pfam" id="PF07714">
    <property type="entry name" value="PK_Tyr_Ser-Thr"/>
    <property type="match status" value="1"/>
</dbReference>
<dbReference type="InterPro" id="IPR011009">
    <property type="entry name" value="Kinase-like_dom_sf"/>
</dbReference>
<evidence type="ECO:0000256" key="4">
    <source>
        <dbReference type="ARBA" id="ARBA00022777"/>
    </source>
</evidence>
<evidence type="ECO:0000256" key="2">
    <source>
        <dbReference type="ARBA" id="ARBA00022679"/>
    </source>
</evidence>
<dbReference type="InterPro" id="IPR001245">
    <property type="entry name" value="Ser-Thr/Tyr_kinase_cat_dom"/>
</dbReference>
<dbReference type="PROSITE" id="PS50011">
    <property type="entry name" value="PROTEIN_KINASE_DOM"/>
    <property type="match status" value="1"/>
</dbReference>
<proteinExistence type="evidence at transcript level"/>
<dbReference type="FunFam" id="1.10.510.10:FF:001512">
    <property type="entry name" value="Receptor tyrosine-protein kinase erbB-2"/>
    <property type="match status" value="1"/>
</dbReference>
<name>A0A6F9DC59_9ASCI</name>
<reference evidence="9" key="1">
    <citation type="submission" date="2020-04" db="EMBL/GenBank/DDBJ databases">
        <authorList>
            <person name="Neveu A P."/>
        </authorList>
    </citation>
    <scope>NUCLEOTIDE SEQUENCE</scope>
    <source>
        <tissue evidence="9">Whole embryo</tissue>
    </source>
</reference>
<dbReference type="Gene3D" id="1.10.510.10">
    <property type="entry name" value="Transferase(Phosphotransferase) domain 1"/>
    <property type="match status" value="1"/>
</dbReference>
<accession>A0A6F9DC59</accession>
<dbReference type="GO" id="GO:0004714">
    <property type="term" value="F:transmembrane receptor protein tyrosine kinase activity"/>
    <property type="evidence" value="ECO:0007669"/>
    <property type="project" value="TreeGrafter"/>
</dbReference>
<evidence type="ECO:0000256" key="7">
    <source>
        <dbReference type="ARBA" id="ARBA00023137"/>
    </source>
</evidence>
<keyword evidence="7" id="KW-0829">Tyrosine-protein kinase</keyword>
<evidence type="ECO:0000259" key="8">
    <source>
        <dbReference type="PROSITE" id="PS50011"/>
    </source>
</evidence>
<dbReference type="GO" id="GO:0043235">
    <property type="term" value="C:receptor complex"/>
    <property type="evidence" value="ECO:0007669"/>
    <property type="project" value="TreeGrafter"/>
</dbReference>
<dbReference type="GO" id="GO:0030182">
    <property type="term" value="P:neuron differentiation"/>
    <property type="evidence" value="ECO:0007669"/>
    <property type="project" value="UniProtKB-ARBA"/>
</dbReference>
<dbReference type="GO" id="GO:0007169">
    <property type="term" value="P:cell surface receptor protein tyrosine kinase signaling pathway"/>
    <property type="evidence" value="ECO:0007669"/>
    <property type="project" value="TreeGrafter"/>
</dbReference>
<dbReference type="GO" id="GO:0048468">
    <property type="term" value="P:cell development"/>
    <property type="evidence" value="ECO:0007669"/>
    <property type="project" value="UniProtKB-ARBA"/>
</dbReference>
<comment type="subcellular location">
    <subcellularLocation>
        <location evidence="1">Endomembrane system</location>
    </subcellularLocation>
</comment>
<dbReference type="InterPro" id="IPR000719">
    <property type="entry name" value="Prot_kinase_dom"/>
</dbReference>
<gene>
    <name evidence="9" type="primary">Fgr-001</name>
</gene>
<evidence type="ECO:0000256" key="3">
    <source>
        <dbReference type="ARBA" id="ARBA00022741"/>
    </source>
</evidence>
<evidence type="ECO:0000256" key="6">
    <source>
        <dbReference type="ARBA" id="ARBA00023136"/>
    </source>
</evidence>
<keyword evidence="3" id="KW-0547">Nucleotide-binding</keyword>
<dbReference type="InterPro" id="IPR050122">
    <property type="entry name" value="RTK"/>
</dbReference>